<evidence type="ECO:0000313" key="3">
    <source>
        <dbReference type="EMBL" id="TNY32086.1"/>
    </source>
</evidence>
<dbReference type="NCBIfam" id="TIGR00654">
    <property type="entry name" value="PhzF_family"/>
    <property type="match status" value="1"/>
</dbReference>
<reference evidence="3 4" key="1">
    <citation type="submission" date="2019-06" db="EMBL/GenBank/DDBJ databases">
        <title>Genome of new Rhodobacteraceae sp. SM1903.</title>
        <authorList>
            <person name="Ren X."/>
        </authorList>
    </citation>
    <scope>NUCLEOTIDE SEQUENCE [LARGE SCALE GENOMIC DNA]</scope>
    <source>
        <strain evidence="3 4">SM1903</strain>
    </source>
</reference>
<comment type="similarity">
    <text evidence="1">Belongs to the PhzF family.</text>
</comment>
<dbReference type="SUPFAM" id="SSF54506">
    <property type="entry name" value="Diaminopimelate epimerase-like"/>
    <property type="match status" value="1"/>
</dbReference>
<dbReference type="RefSeq" id="WP_140192765.1">
    <property type="nucleotide sequence ID" value="NZ_CP065915.1"/>
</dbReference>
<accession>A0A5C5GEQ3</accession>
<dbReference type="OrthoDB" id="9788221at2"/>
<dbReference type="InterPro" id="IPR003719">
    <property type="entry name" value="Phenazine_PhzF-like"/>
</dbReference>
<evidence type="ECO:0000313" key="4">
    <source>
        <dbReference type="Proteomes" id="UP000314011"/>
    </source>
</evidence>
<comment type="caution">
    <text evidence="3">The sequence shown here is derived from an EMBL/GenBank/DDBJ whole genome shotgun (WGS) entry which is preliminary data.</text>
</comment>
<evidence type="ECO:0000256" key="2">
    <source>
        <dbReference type="PIRSR" id="PIRSR016184-1"/>
    </source>
</evidence>
<dbReference type="PIRSF" id="PIRSF016184">
    <property type="entry name" value="PhzC_PhzF"/>
    <property type="match status" value="1"/>
</dbReference>
<dbReference type="GO" id="GO:0005737">
    <property type="term" value="C:cytoplasm"/>
    <property type="evidence" value="ECO:0007669"/>
    <property type="project" value="TreeGrafter"/>
</dbReference>
<gene>
    <name evidence="3" type="ORF">FHY64_01935</name>
</gene>
<keyword evidence="4" id="KW-1185">Reference proteome</keyword>
<dbReference type="Proteomes" id="UP000314011">
    <property type="component" value="Unassembled WGS sequence"/>
</dbReference>
<evidence type="ECO:0000256" key="1">
    <source>
        <dbReference type="ARBA" id="ARBA00008270"/>
    </source>
</evidence>
<protein>
    <submittedName>
        <fullName evidence="3">PhzF family phenazine biosynthesis protein</fullName>
    </submittedName>
</protein>
<dbReference type="PANTHER" id="PTHR13774">
    <property type="entry name" value="PHENAZINE BIOSYNTHESIS PROTEIN"/>
    <property type="match status" value="1"/>
</dbReference>
<dbReference type="AlphaFoldDB" id="A0A5C5GEQ3"/>
<proteinExistence type="inferred from homology"/>
<feature type="active site" evidence="2">
    <location>
        <position position="45"/>
    </location>
</feature>
<organism evidence="3 4">
    <name type="scientific">Pelagovum pacificum</name>
    <dbReference type="NCBI Taxonomy" id="2588711"/>
    <lineage>
        <taxon>Bacteria</taxon>
        <taxon>Pseudomonadati</taxon>
        <taxon>Pseudomonadota</taxon>
        <taxon>Alphaproteobacteria</taxon>
        <taxon>Rhodobacterales</taxon>
        <taxon>Paracoccaceae</taxon>
        <taxon>Pelagovum</taxon>
    </lineage>
</organism>
<dbReference type="EMBL" id="VFFF01000001">
    <property type="protein sequence ID" value="TNY32086.1"/>
    <property type="molecule type" value="Genomic_DNA"/>
</dbReference>
<dbReference type="Gene3D" id="3.10.310.10">
    <property type="entry name" value="Diaminopimelate Epimerase, Chain A, domain 1"/>
    <property type="match status" value="2"/>
</dbReference>
<sequence length="274" mass="28632">MTRYLTYDVFTAEAFGGNPLAVVLEAEGLSTEAMQRIAREFNYSETTFVLPAEDPSHTAKVRIFTPTMEVPFAGHPTIGTAIALADDGHAGDMVFELGIGPIPVTVSDGHAVFETRVPLRVIAHPTPDEIAACLGLPVDRIAGQPVMGGVGLDFVMVALTDRAALAAIDTDIAAFRRGAAAYPGALDFALAAYVRSGGTVDVRMFAPLDNIPEDPATGSAAAALGALFGPGDYEMRQGEDMGRPSAITVSVADDGAIRVGGRAVRIMEGTLLRT</sequence>
<dbReference type="Pfam" id="PF02567">
    <property type="entry name" value="PhzC-PhzF"/>
    <property type="match status" value="1"/>
</dbReference>
<name>A0A5C5GEQ3_9RHOB</name>
<dbReference type="PANTHER" id="PTHR13774:SF32">
    <property type="entry name" value="ANTISENSE-ENHANCING SEQUENCE 1"/>
    <property type="match status" value="1"/>
</dbReference>
<dbReference type="GO" id="GO:0016853">
    <property type="term" value="F:isomerase activity"/>
    <property type="evidence" value="ECO:0007669"/>
    <property type="project" value="TreeGrafter"/>
</dbReference>